<evidence type="ECO:0008006" key="4">
    <source>
        <dbReference type="Google" id="ProtNLM"/>
    </source>
</evidence>
<dbReference type="GeneID" id="95983753"/>
<dbReference type="EMBL" id="JBBXJM010000002">
    <property type="protein sequence ID" value="KAL1411744.1"/>
    <property type="molecule type" value="Genomic_DNA"/>
</dbReference>
<comment type="similarity">
    <text evidence="1">Belongs to the Cyclase 1 superfamily.</text>
</comment>
<gene>
    <name evidence="2" type="ORF">Q8F55_002710</name>
</gene>
<comment type="caution">
    <text evidence="2">The sequence shown here is derived from an EMBL/GenBank/DDBJ whole genome shotgun (WGS) entry which is preliminary data.</text>
</comment>
<protein>
    <recommendedName>
        <fullName evidence="4">Cyclase</fullName>
    </recommendedName>
</protein>
<dbReference type="Pfam" id="PF04199">
    <property type="entry name" value="Cyclase"/>
    <property type="match status" value="1"/>
</dbReference>
<dbReference type="Gene3D" id="3.50.30.50">
    <property type="entry name" value="Putative cyclase"/>
    <property type="match status" value="1"/>
</dbReference>
<dbReference type="Proteomes" id="UP001565368">
    <property type="component" value="Unassembled WGS sequence"/>
</dbReference>
<sequence>MTTQPAFTDLPLARPGPPFNAWGLYGPDDELGRLNLITPDVVAAAGCEVKDGIVVNLNMPLDMAPTIPTRKGLEREVIAKGHANDDQLSFNTQCSTQWDGFKHYPYQNYHGPGQHVHYNGMTYAEATDPANMKLGIDNFARKPITSRAHLLDISRHVKTHGGELSHLDNSTPIPVSLLDACAAAQGVEFRRGDILLIYTGWNEAYAALSDEEKKGLAFRKVNACIGVQTGEEAMRWHWDRGFAAVASDAMAYEAWPPVSRPSLHEVFLGGWGLPIGETFDLRGLAAECARLGRWTFLFTSVALNVPGGIASPANAQAVL</sequence>
<dbReference type="RefSeq" id="XP_069211688.1">
    <property type="nucleotide sequence ID" value="XM_069351302.1"/>
</dbReference>
<dbReference type="PANTHER" id="PTHR34861">
    <property type="match status" value="1"/>
</dbReference>
<reference evidence="2 3" key="1">
    <citation type="submission" date="2023-08" db="EMBL/GenBank/DDBJ databases">
        <title>Annotated Genome Sequence of Vanrija albida AlHP1.</title>
        <authorList>
            <person name="Herzog R."/>
        </authorList>
    </citation>
    <scope>NUCLEOTIDE SEQUENCE [LARGE SCALE GENOMIC DNA]</scope>
    <source>
        <strain evidence="2 3">AlHP1</strain>
    </source>
</reference>
<evidence type="ECO:0000313" key="3">
    <source>
        <dbReference type="Proteomes" id="UP001565368"/>
    </source>
</evidence>
<proteinExistence type="inferred from homology"/>
<dbReference type="PANTHER" id="PTHR34861:SF11">
    <property type="entry name" value="CYCLASE"/>
    <property type="match status" value="1"/>
</dbReference>
<evidence type="ECO:0000313" key="2">
    <source>
        <dbReference type="EMBL" id="KAL1411744.1"/>
    </source>
</evidence>
<dbReference type="InterPro" id="IPR007325">
    <property type="entry name" value="KFase/CYL"/>
</dbReference>
<keyword evidence="3" id="KW-1185">Reference proteome</keyword>
<name>A0ABR3QAK0_9TREE</name>
<evidence type="ECO:0000256" key="1">
    <source>
        <dbReference type="ARBA" id="ARBA00007865"/>
    </source>
</evidence>
<dbReference type="InterPro" id="IPR037175">
    <property type="entry name" value="KFase_sf"/>
</dbReference>
<organism evidence="2 3">
    <name type="scientific">Vanrija albida</name>
    <dbReference type="NCBI Taxonomy" id="181172"/>
    <lineage>
        <taxon>Eukaryota</taxon>
        <taxon>Fungi</taxon>
        <taxon>Dikarya</taxon>
        <taxon>Basidiomycota</taxon>
        <taxon>Agaricomycotina</taxon>
        <taxon>Tremellomycetes</taxon>
        <taxon>Trichosporonales</taxon>
        <taxon>Trichosporonaceae</taxon>
        <taxon>Vanrija</taxon>
    </lineage>
</organism>
<dbReference type="SUPFAM" id="SSF102198">
    <property type="entry name" value="Putative cyclase"/>
    <property type="match status" value="1"/>
</dbReference>
<accession>A0ABR3QAK0</accession>